<sequence length="330" mass="36394">MDMDNEYSNMEILAGPPSARSQSVLYEGDSDIEIWDGPPPDWGTPSRSQSRTPNWHQQPQAGPSRHATPSQAPTAIVKSEPMKPVTATGSGINDVPAPTAPAGMLTTGPVHELELSPDQLRVLEKVKKGESVFFTGSAGTGKSVLLREIINHFGGKPSNRLGVTASTGIASINIGGCTLHSWAGIGLGKDDKDGLVAKIYGLNGKAYKADLKERRELWAKKRRREELTLEEEEFLKMDPSETSNSKVLERWRQCEVLIIDEISMIDGKLFDKLEYLGRKLRKNELPFGGIQEISASSHPYRTRPRQVHRSRLASRLRRSHGRVASAHRSS</sequence>
<dbReference type="GO" id="GO:0006281">
    <property type="term" value="P:DNA repair"/>
    <property type="evidence" value="ECO:0007669"/>
    <property type="project" value="UniProtKB-KW"/>
</dbReference>
<dbReference type="SMART" id="SM00382">
    <property type="entry name" value="AAA"/>
    <property type="match status" value="1"/>
</dbReference>
<dbReference type="GO" id="GO:0016887">
    <property type="term" value="F:ATP hydrolysis activity"/>
    <property type="evidence" value="ECO:0007669"/>
    <property type="project" value="RHEA"/>
</dbReference>
<feature type="region of interest" description="Disordered" evidence="2">
    <location>
        <begin position="296"/>
        <end position="330"/>
    </location>
</feature>
<reference evidence="4 5" key="1">
    <citation type="journal article" date="2018" name="Biotechnol. Biofuels">
        <title>Integrative visual omics of the white-rot fungus Polyporus brumalis exposes the biotechnological potential of its oxidative enzymes for delignifying raw plant biomass.</title>
        <authorList>
            <person name="Miyauchi S."/>
            <person name="Rancon A."/>
            <person name="Drula E."/>
            <person name="Hage H."/>
            <person name="Chaduli D."/>
            <person name="Favel A."/>
            <person name="Grisel S."/>
            <person name="Henrissat B."/>
            <person name="Herpoel-Gimbert I."/>
            <person name="Ruiz-Duenas F.J."/>
            <person name="Chevret D."/>
            <person name="Hainaut M."/>
            <person name="Lin J."/>
            <person name="Wang M."/>
            <person name="Pangilinan J."/>
            <person name="Lipzen A."/>
            <person name="Lesage-Meessen L."/>
            <person name="Navarro D."/>
            <person name="Riley R."/>
            <person name="Grigoriev I.V."/>
            <person name="Zhou S."/>
            <person name="Raouche S."/>
            <person name="Rosso M.N."/>
        </authorList>
    </citation>
    <scope>NUCLEOTIDE SEQUENCE [LARGE SCALE GENOMIC DNA]</scope>
    <source>
        <strain evidence="4 5">BRFM 1820</strain>
    </source>
</reference>
<evidence type="ECO:0000313" key="4">
    <source>
        <dbReference type="EMBL" id="RDX56240.1"/>
    </source>
</evidence>
<dbReference type="OrthoDB" id="432234at2759"/>
<dbReference type="InterPro" id="IPR027417">
    <property type="entry name" value="P-loop_NTPase"/>
</dbReference>
<protein>
    <recommendedName>
        <fullName evidence="1">ATP-dependent DNA helicase</fullName>
        <ecNumber evidence="1">5.6.2.3</ecNumber>
    </recommendedName>
</protein>
<dbReference type="Proteomes" id="UP000256964">
    <property type="component" value="Unassembled WGS sequence"/>
</dbReference>
<dbReference type="STRING" id="139420.A0A371DUM4"/>
<dbReference type="GO" id="GO:0043139">
    <property type="term" value="F:5'-3' DNA helicase activity"/>
    <property type="evidence" value="ECO:0007669"/>
    <property type="project" value="UniProtKB-EC"/>
</dbReference>
<keyword evidence="1" id="KW-0067">ATP-binding</keyword>
<evidence type="ECO:0000256" key="2">
    <source>
        <dbReference type="SAM" id="MobiDB-lite"/>
    </source>
</evidence>
<dbReference type="AlphaFoldDB" id="A0A371DUM4"/>
<keyword evidence="1" id="KW-0233">DNA recombination</keyword>
<accession>A0A371DUM4</accession>
<feature type="compositionally biased region" description="Polar residues" evidence="2">
    <location>
        <begin position="45"/>
        <end position="73"/>
    </location>
</feature>
<dbReference type="SUPFAM" id="SSF52540">
    <property type="entry name" value="P-loop containing nucleoside triphosphate hydrolases"/>
    <property type="match status" value="1"/>
</dbReference>
<dbReference type="InterPro" id="IPR051055">
    <property type="entry name" value="PIF1_helicase"/>
</dbReference>
<keyword evidence="1" id="KW-0227">DNA damage</keyword>
<dbReference type="EC" id="5.6.2.3" evidence="1"/>
<dbReference type="CDD" id="cd18037">
    <property type="entry name" value="DEXSc_Pif1_like"/>
    <property type="match status" value="1"/>
</dbReference>
<keyword evidence="1" id="KW-0234">DNA repair</keyword>
<dbReference type="EMBL" id="KZ857381">
    <property type="protein sequence ID" value="RDX56240.1"/>
    <property type="molecule type" value="Genomic_DNA"/>
</dbReference>
<organism evidence="4 5">
    <name type="scientific">Lentinus brumalis</name>
    <dbReference type="NCBI Taxonomy" id="2498619"/>
    <lineage>
        <taxon>Eukaryota</taxon>
        <taxon>Fungi</taxon>
        <taxon>Dikarya</taxon>
        <taxon>Basidiomycota</taxon>
        <taxon>Agaricomycotina</taxon>
        <taxon>Agaricomycetes</taxon>
        <taxon>Polyporales</taxon>
        <taxon>Polyporaceae</taxon>
        <taxon>Lentinus</taxon>
    </lineage>
</organism>
<dbReference type="GO" id="GO:0005524">
    <property type="term" value="F:ATP binding"/>
    <property type="evidence" value="ECO:0007669"/>
    <property type="project" value="UniProtKB-KW"/>
</dbReference>
<dbReference type="InterPro" id="IPR010285">
    <property type="entry name" value="DNA_helicase_pif1-like_DEAD"/>
</dbReference>
<comment type="similarity">
    <text evidence="1">Belongs to the helicase family.</text>
</comment>
<comment type="catalytic activity">
    <reaction evidence="1">
        <text>ATP + H2O = ADP + phosphate + H(+)</text>
        <dbReference type="Rhea" id="RHEA:13065"/>
        <dbReference type="ChEBI" id="CHEBI:15377"/>
        <dbReference type="ChEBI" id="CHEBI:15378"/>
        <dbReference type="ChEBI" id="CHEBI:30616"/>
        <dbReference type="ChEBI" id="CHEBI:43474"/>
        <dbReference type="ChEBI" id="CHEBI:456216"/>
        <dbReference type="EC" id="5.6.2.3"/>
    </reaction>
</comment>
<feature type="compositionally biased region" description="Basic residues" evidence="2">
    <location>
        <begin position="300"/>
        <end position="321"/>
    </location>
</feature>
<keyword evidence="1" id="KW-0347">Helicase</keyword>
<feature type="domain" description="AAA+ ATPase" evidence="3">
    <location>
        <begin position="128"/>
        <end position="326"/>
    </location>
</feature>
<evidence type="ECO:0000256" key="1">
    <source>
        <dbReference type="RuleBase" id="RU363044"/>
    </source>
</evidence>
<dbReference type="Gene3D" id="3.40.50.300">
    <property type="entry name" value="P-loop containing nucleotide triphosphate hydrolases"/>
    <property type="match status" value="1"/>
</dbReference>
<keyword evidence="1" id="KW-0547">Nucleotide-binding</keyword>
<evidence type="ECO:0000259" key="3">
    <source>
        <dbReference type="SMART" id="SM00382"/>
    </source>
</evidence>
<dbReference type="InterPro" id="IPR003593">
    <property type="entry name" value="AAA+_ATPase"/>
</dbReference>
<dbReference type="PANTHER" id="PTHR47642">
    <property type="entry name" value="ATP-DEPENDENT DNA HELICASE"/>
    <property type="match status" value="1"/>
</dbReference>
<dbReference type="Pfam" id="PF05970">
    <property type="entry name" value="PIF1"/>
    <property type="match status" value="2"/>
</dbReference>
<name>A0A371DUM4_9APHY</name>
<comment type="cofactor">
    <cofactor evidence="1">
        <name>Mg(2+)</name>
        <dbReference type="ChEBI" id="CHEBI:18420"/>
    </cofactor>
</comment>
<dbReference type="PANTHER" id="PTHR47642:SF5">
    <property type="entry name" value="ATP-DEPENDENT DNA HELICASE"/>
    <property type="match status" value="1"/>
</dbReference>
<feature type="region of interest" description="Disordered" evidence="2">
    <location>
        <begin position="1"/>
        <end position="104"/>
    </location>
</feature>
<gene>
    <name evidence="4" type="ORF">OH76DRAFT_607365</name>
</gene>
<dbReference type="GO" id="GO:0000723">
    <property type="term" value="P:telomere maintenance"/>
    <property type="evidence" value="ECO:0007669"/>
    <property type="project" value="InterPro"/>
</dbReference>
<keyword evidence="5" id="KW-1185">Reference proteome</keyword>
<dbReference type="GO" id="GO:0006310">
    <property type="term" value="P:DNA recombination"/>
    <property type="evidence" value="ECO:0007669"/>
    <property type="project" value="UniProtKB-KW"/>
</dbReference>
<evidence type="ECO:0000313" key="5">
    <source>
        <dbReference type="Proteomes" id="UP000256964"/>
    </source>
</evidence>
<proteinExistence type="inferred from homology"/>
<keyword evidence="1" id="KW-0378">Hydrolase</keyword>